<gene>
    <name evidence="2" type="ORF">A1O3_04819</name>
</gene>
<dbReference type="OrthoDB" id="4590707at2759"/>
<dbReference type="Proteomes" id="UP000019478">
    <property type="component" value="Unassembled WGS sequence"/>
</dbReference>
<evidence type="ECO:0000313" key="2">
    <source>
        <dbReference type="EMBL" id="EXJ84152.1"/>
    </source>
</evidence>
<dbReference type="EMBL" id="AMGY01000004">
    <property type="protein sequence ID" value="EXJ84152.1"/>
    <property type="molecule type" value="Genomic_DNA"/>
</dbReference>
<keyword evidence="3" id="KW-1185">Reference proteome</keyword>
<dbReference type="GeneID" id="19168937"/>
<evidence type="ECO:0000313" key="3">
    <source>
        <dbReference type="Proteomes" id="UP000019478"/>
    </source>
</evidence>
<protein>
    <submittedName>
        <fullName evidence="2">Uncharacterized protein</fullName>
    </submittedName>
</protein>
<dbReference type="STRING" id="1182542.W9XUA6"/>
<feature type="compositionally biased region" description="Basic and acidic residues" evidence="1">
    <location>
        <begin position="131"/>
        <end position="145"/>
    </location>
</feature>
<comment type="caution">
    <text evidence="2">The sequence shown here is derived from an EMBL/GenBank/DDBJ whole genome shotgun (WGS) entry which is preliminary data.</text>
</comment>
<accession>W9XUA6</accession>
<reference evidence="2 3" key="1">
    <citation type="submission" date="2013-03" db="EMBL/GenBank/DDBJ databases">
        <title>The Genome Sequence of Capronia epimyces CBS 606.96.</title>
        <authorList>
            <consortium name="The Broad Institute Genomics Platform"/>
            <person name="Cuomo C."/>
            <person name="de Hoog S."/>
            <person name="Gorbushina A."/>
            <person name="Walker B."/>
            <person name="Young S.K."/>
            <person name="Zeng Q."/>
            <person name="Gargeya S."/>
            <person name="Fitzgerald M."/>
            <person name="Haas B."/>
            <person name="Abouelleil A."/>
            <person name="Allen A.W."/>
            <person name="Alvarado L."/>
            <person name="Arachchi H.M."/>
            <person name="Berlin A.M."/>
            <person name="Chapman S.B."/>
            <person name="Gainer-Dewar J."/>
            <person name="Goldberg J."/>
            <person name="Griggs A."/>
            <person name="Gujja S."/>
            <person name="Hansen M."/>
            <person name="Howarth C."/>
            <person name="Imamovic A."/>
            <person name="Ireland A."/>
            <person name="Larimer J."/>
            <person name="McCowan C."/>
            <person name="Murphy C."/>
            <person name="Pearson M."/>
            <person name="Poon T.W."/>
            <person name="Priest M."/>
            <person name="Roberts A."/>
            <person name="Saif S."/>
            <person name="Shea T."/>
            <person name="Sisk P."/>
            <person name="Sykes S."/>
            <person name="Wortman J."/>
            <person name="Nusbaum C."/>
            <person name="Birren B."/>
        </authorList>
    </citation>
    <scope>NUCLEOTIDE SEQUENCE [LARGE SCALE GENOMIC DNA]</scope>
    <source>
        <strain evidence="2 3">CBS 606.96</strain>
    </source>
</reference>
<feature type="region of interest" description="Disordered" evidence="1">
    <location>
        <begin position="68"/>
        <end position="192"/>
    </location>
</feature>
<feature type="compositionally biased region" description="Acidic residues" evidence="1">
    <location>
        <begin position="115"/>
        <end position="130"/>
    </location>
</feature>
<feature type="compositionally biased region" description="Basic and acidic residues" evidence="1">
    <location>
        <begin position="72"/>
        <end position="83"/>
    </location>
</feature>
<name>W9XUA6_9EURO</name>
<evidence type="ECO:0000256" key="1">
    <source>
        <dbReference type="SAM" id="MobiDB-lite"/>
    </source>
</evidence>
<dbReference type="eggNOG" id="ENOG502S4C0">
    <property type="taxonomic scope" value="Eukaryota"/>
</dbReference>
<sequence length="192" mass="20164">MVLPRSSALRGSIRSFTLKRVGAQARTNLRAVGRRGYASEHGAKKSSDIPWLIGSVAVTVPAATWLLSQGPKKSDHGHGHEEHTEEPEEESKEGSEDKAEEAADEGAQDGASETSEGETPESSESEGEGEVSEKKGDKDAQKDESGASNPLLDDDEKSKKPEGPAASAKITGTVDPSRSTSGGKGPETPKEE</sequence>
<feature type="compositionally biased region" description="Basic and acidic residues" evidence="1">
    <location>
        <begin position="92"/>
        <end position="101"/>
    </location>
</feature>
<dbReference type="RefSeq" id="XP_007733137.1">
    <property type="nucleotide sequence ID" value="XM_007734947.1"/>
</dbReference>
<proteinExistence type="predicted"/>
<dbReference type="HOGENOM" id="CLU_075332_1_0_1"/>
<organism evidence="2 3">
    <name type="scientific">Capronia epimyces CBS 606.96</name>
    <dbReference type="NCBI Taxonomy" id="1182542"/>
    <lineage>
        <taxon>Eukaryota</taxon>
        <taxon>Fungi</taxon>
        <taxon>Dikarya</taxon>
        <taxon>Ascomycota</taxon>
        <taxon>Pezizomycotina</taxon>
        <taxon>Eurotiomycetes</taxon>
        <taxon>Chaetothyriomycetidae</taxon>
        <taxon>Chaetothyriales</taxon>
        <taxon>Herpotrichiellaceae</taxon>
        <taxon>Capronia</taxon>
    </lineage>
</organism>
<dbReference type="AlphaFoldDB" id="W9XUA6"/>